<accession>A0AAN9Q2B9</accession>
<reference evidence="2 3" key="1">
    <citation type="submission" date="2024-01" db="EMBL/GenBank/DDBJ databases">
        <title>The genomes of 5 underutilized Papilionoideae crops provide insights into root nodulation and disease resistance.</title>
        <authorList>
            <person name="Yuan L."/>
        </authorList>
    </citation>
    <scope>NUCLEOTIDE SEQUENCE [LARGE SCALE GENOMIC DNA]</scope>
    <source>
        <strain evidence="2">LY-2023</strain>
        <tissue evidence="2">Leaf</tissue>
    </source>
</reference>
<dbReference type="Proteomes" id="UP001359559">
    <property type="component" value="Unassembled WGS sequence"/>
</dbReference>
<proteinExistence type="predicted"/>
<keyword evidence="3" id="KW-1185">Reference proteome</keyword>
<gene>
    <name evidence="2" type="ORF">RJT34_04533</name>
</gene>
<protein>
    <submittedName>
        <fullName evidence="2">Uncharacterized protein</fullName>
    </submittedName>
</protein>
<dbReference type="AlphaFoldDB" id="A0AAN9Q2B9"/>
<feature type="region of interest" description="Disordered" evidence="1">
    <location>
        <begin position="1"/>
        <end position="67"/>
    </location>
</feature>
<name>A0AAN9Q2B9_CLITE</name>
<comment type="caution">
    <text evidence="2">The sequence shown here is derived from an EMBL/GenBank/DDBJ whole genome shotgun (WGS) entry which is preliminary data.</text>
</comment>
<evidence type="ECO:0000256" key="1">
    <source>
        <dbReference type="SAM" id="MobiDB-lite"/>
    </source>
</evidence>
<feature type="compositionally biased region" description="Low complexity" evidence="1">
    <location>
        <begin position="49"/>
        <end position="61"/>
    </location>
</feature>
<organism evidence="2 3">
    <name type="scientific">Clitoria ternatea</name>
    <name type="common">Butterfly pea</name>
    <dbReference type="NCBI Taxonomy" id="43366"/>
    <lineage>
        <taxon>Eukaryota</taxon>
        <taxon>Viridiplantae</taxon>
        <taxon>Streptophyta</taxon>
        <taxon>Embryophyta</taxon>
        <taxon>Tracheophyta</taxon>
        <taxon>Spermatophyta</taxon>
        <taxon>Magnoliopsida</taxon>
        <taxon>eudicotyledons</taxon>
        <taxon>Gunneridae</taxon>
        <taxon>Pentapetalae</taxon>
        <taxon>rosids</taxon>
        <taxon>fabids</taxon>
        <taxon>Fabales</taxon>
        <taxon>Fabaceae</taxon>
        <taxon>Papilionoideae</taxon>
        <taxon>50 kb inversion clade</taxon>
        <taxon>NPAAA clade</taxon>
        <taxon>indigoferoid/millettioid clade</taxon>
        <taxon>Phaseoleae</taxon>
        <taxon>Clitoria</taxon>
    </lineage>
</organism>
<feature type="compositionally biased region" description="Low complexity" evidence="1">
    <location>
        <begin position="26"/>
        <end position="35"/>
    </location>
</feature>
<dbReference type="EMBL" id="JAYKXN010000001">
    <property type="protein sequence ID" value="KAK7319806.1"/>
    <property type="molecule type" value="Genomic_DNA"/>
</dbReference>
<feature type="compositionally biased region" description="Low complexity" evidence="1">
    <location>
        <begin position="1"/>
        <end position="13"/>
    </location>
</feature>
<evidence type="ECO:0000313" key="3">
    <source>
        <dbReference type="Proteomes" id="UP001359559"/>
    </source>
</evidence>
<evidence type="ECO:0000313" key="2">
    <source>
        <dbReference type="EMBL" id="KAK7319806.1"/>
    </source>
</evidence>
<sequence>MSSNSSPNHQSSQKNEKKSKKKSKFGSKMFGCFSGKNEEGVVPSNTAKSSSNVVENPPNNSDLELANPSSAVEVVPYIEPRSSYELRREAQEYQIQQLPEQFRIVTDKFSSENPSSCSIL</sequence>